<reference evidence="1" key="1">
    <citation type="submission" date="2023-10" db="EMBL/GenBank/DDBJ databases">
        <authorList>
            <person name="Hackl T."/>
        </authorList>
    </citation>
    <scope>NUCLEOTIDE SEQUENCE</scope>
</reference>
<name>A0AAI8VYV7_9PEZI</name>
<accession>A0AAI8VYV7</accession>
<dbReference type="AlphaFoldDB" id="A0AAI8VYV7"/>
<evidence type="ECO:0000313" key="2">
    <source>
        <dbReference type="Proteomes" id="UP001295740"/>
    </source>
</evidence>
<gene>
    <name evidence="1" type="ORF">KHLLAP_LOCUS13768</name>
</gene>
<sequence length="239" mass="27196">MLRKRLQVEILQGRSLVSLIQVHPEHEYPSDKEEEPIKNLVISDQPLVPIGNFCKDDCKNSDLMRIILGTVAAEKRPAFEYIIRNLDKIMACAPTHLAVRTLAQRVSQMNKMVVDSYNERHGRSSSATILHATDEDTNLAAFIRKAKHGASSDAARVASKFTKANWEDWAFPSSLCEFALRIVSFEGFGLTDNDSMELHKLQQSLMMNPEYADLFQCLKGCITWAELQANHEEKMEEWK</sequence>
<dbReference type="Proteomes" id="UP001295740">
    <property type="component" value="Unassembled WGS sequence"/>
</dbReference>
<evidence type="ECO:0000313" key="1">
    <source>
        <dbReference type="EMBL" id="CAJ2513300.1"/>
    </source>
</evidence>
<comment type="caution">
    <text evidence="1">The sequence shown here is derived from an EMBL/GenBank/DDBJ whole genome shotgun (WGS) entry which is preliminary data.</text>
</comment>
<dbReference type="EMBL" id="CAUWAG010000020">
    <property type="protein sequence ID" value="CAJ2513300.1"/>
    <property type="molecule type" value="Genomic_DNA"/>
</dbReference>
<proteinExistence type="predicted"/>
<organism evidence="1 2">
    <name type="scientific">Anthostomella pinea</name>
    <dbReference type="NCBI Taxonomy" id="933095"/>
    <lineage>
        <taxon>Eukaryota</taxon>
        <taxon>Fungi</taxon>
        <taxon>Dikarya</taxon>
        <taxon>Ascomycota</taxon>
        <taxon>Pezizomycotina</taxon>
        <taxon>Sordariomycetes</taxon>
        <taxon>Xylariomycetidae</taxon>
        <taxon>Xylariales</taxon>
        <taxon>Xylariaceae</taxon>
        <taxon>Anthostomella</taxon>
    </lineage>
</organism>
<protein>
    <submittedName>
        <fullName evidence="1">Uu.00g014190.m01.CDS01</fullName>
    </submittedName>
</protein>
<keyword evidence="2" id="KW-1185">Reference proteome</keyword>